<dbReference type="GO" id="GO:0180010">
    <property type="term" value="P:co-transcriptional mRNA 3'-end processing, cleavage and polyadenylation pathway"/>
    <property type="evidence" value="ECO:0007669"/>
    <property type="project" value="UniProtKB-UniRule"/>
</dbReference>
<dbReference type="InterPro" id="IPR008847">
    <property type="entry name" value="Suf"/>
</dbReference>
<dbReference type="PANTHER" id="PTHR19980">
    <property type="entry name" value="RNA CLEAVAGE STIMULATION FACTOR"/>
    <property type="match status" value="1"/>
</dbReference>
<feature type="domain" description="Suppressor of forked" evidence="4">
    <location>
        <begin position="1"/>
        <end position="267"/>
    </location>
</feature>
<keyword evidence="3" id="KW-0507">mRNA processing</keyword>
<dbReference type="RefSeq" id="XP_001890954.1">
    <property type="nucleotide sequence ID" value="XM_001890919.1"/>
</dbReference>
<dbReference type="FunCoup" id="B0E436">
    <property type="interactions" value="796"/>
</dbReference>
<evidence type="ECO:0000256" key="1">
    <source>
        <dbReference type="ARBA" id="ARBA00022737"/>
    </source>
</evidence>
<name>B0E436_LACBS</name>
<gene>
    <name evidence="5" type="ORF">LACBIDRAFT_302694</name>
</gene>
<dbReference type="Pfam" id="PF05843">
    <property type="entry name" value="Suf"/>
    <property type="match status" value="1"/>
</dbReference>
<proteinExistence type="predicted"/>
<dbReference type="InterPro" id="IPR011990">
    <property type="entry name" value="TPR-like_helical_dom_sf"/>
</dbReference>
<dbReference type="Proteomes" id="UP000001194">
    <property type="component" value="Unassembled WGS sequence"/>
</dbReference>
<keyword evidence="3" id="KW-0963">Cytoplasm</keyword>
<comment type="function">
    <text evidence="3">Component of the cleavage factor IA (CFIA) complex, which is involved in the endonucleolytic cleavage during polyadenylation-dependent pre-mRNA 3'-end formation.</text>
</comment>
<comment type="subcellular location">
    <subcellularLocation>
        <location evidence="3">Nucleus</location>
    </subcellularLocation>
    <subcellularLocation>
        <location evidence="3">Cytoplasm</location>
    </subcellularLocation>
    <text evidence="3">Nucleus and/or cytoplasm.</text>
</comment>
<sequence>MDALRKVYHSAVQIPLDNVERLWQELEAFEVNLNRITAKKFMANLSPAHMQARTVLRHHALYPLSSNVIFLPPLPRFDASERTLVGKWKAYLKWEESNPLEIEEKEKAMLFTRIQGVYRKAVIRMRYYSEIWFMAYTWTNSVGNYRLTFAYAEALALKKDFAEVHTLYDKFLETLRGQLEALEQSSAAANTSLSNGSGTINGNTAAAALPASTSSAITEAGMYSNNTSFSSQASEEKPPKSTEVQERRIEYGLAYIMYIRFARRAEALMEHHCSDDKSVTSRIFETGLNTFGDEIEFVIRYLGS</sequence>
<protein>
    <recommendedName>
        <fullName evidence="3">mRNA 3'-end-processing protein RNA14</fullName>
    </recommendedName>
</protein>
<reference evidence="5 6" key="1">
    <citation type="journal article" date="2008" name="Nature">
        <title>The genome of Laccaria bicolor provides insights into mycorrhizal symbiosis.</title>
        <authorList>
            <person name="Martin F."/>
            <person name="Aerts A."/>
            <person name="Ahren D."/>
            <person name="Brun A."/>
            <person name="Danchin E.G.J."/>
            <person name="Duchaussoy F."/>
            <person name="Gibon J."/>
            <person name="Kohler A."/>
            <person name="Lindquist E."/>
            <person name="Pereda V."/>
            <person name="Salamov A."/>
            <person name="Shapiro H.J."/>
            <person name="Wuyts J."/>
            <person name="Blaudez D."/>
            <person name="Buee M."/>
            <person name="Brokstein P."/>
            <person name="Canbaeck B."/>
            <person name="Cohen D."/>
            <person name="Courty P.E."/>
            <person name="Coutinho P.M."/>
            <person name="Delaruelle C."/>
            <person name="Detter J.C."/>
            <person name="Deveau A."/>
            <person name="DiFazio S."/>
            <person name="Duplessis S."/>
            <person name="Fraissinet-Tachet L."/>
            <person name="Lucic E."/>
            <person name="Frey-Klett P."/>
            <person name="Fourrey C."/>
            <person name="Feussner I."/>
            <person name="Gay G."/>
            <person name="Grimwood J."/>
            <person name="Hoegger P.J."/>
            <person name="Jain P."/>
            <person name="Kilaru S."/>
            <person name="Labbe J."/>
            <person name="Lin Y.C."/>
            <person name="Legue V."/>
            <person name="Le Tacon F."/>
            <person name="Marmeisse R."/>
            <person name="Melayah D."/>
            <person name="Montanini B."/>
            <person name="Muratet M."/>
            <person name="Nehls U."/>
            <person name="Niculita-Hirzel H."/>
            <person name="Oudot-Le Secq M.P."/>
            <person name="Peter M."/>
            <person name="Quesneville H."/>
            <person name="Rajashekar B."/>
            <person name="Reich M."/>
            <person name="Rouhier N."/>
            <person name="Schmutz J."/>
            <person name="Yin T."/>
            <person name="Chalot M."/>
            <person name="Henrissat B."/>
            <person name="Kuees U."/>
            <person name="Lucas S."/>
            <person name="Van de Peer Y."/>
            <person name="Podila G.K."/>
            <person name="Polle A."/>
            <person name="Pukkila P.J."/>
            <person name="Richardson P.M."/>
            <person name="Rouze P."/>
            <person name="Sanders I.R."/>
            <person name="Stajich J.E."/>
            <person name="Tunlid A."/>
            <person name="Tuskan G."/>
            <person name="Grigoriev I.V."/>
        </authorList>
    </citation>
    <scope>NUCLEOTIDE SEQUENCE [LARGE SCALE GENOMIC DNA]</scope>
    <source>
        <strain evidence="6">S238N-H82 / ATCC MYA-4686</strain>
    </source>
</reference>
<keyword evidence="2 3" id="KW-0539">Nucleus</keyword>
<evidence type="ECO:0000256" key="3">
    <source>
        <dbReference type="RuleBase" id="RU369035"/>
    </source>
</evidence>
<dbReference type="PANTHER" id="PTHR19980:SF0">
    <property type="entry name" value="CLEAVAGE STIMULATION FACTOR SUBUNIT 3"/>
    <property type="match status" value="1"/>
</dbReference>
<evidence type="ECO:0000259" key="4">
    <source>
        <dbReference type="Pfam" id="PF05843"/>
    </source>
</evidence>
<dbReference type="GO" id="GO:0003729">
    <property type="term" value="F:mRNA binding"/>
    <property type="evidence" value="ECO:0007669"/>
    <property type="project" value="TreeGrafter"/>
</dbReference>
<keyword evidence="6" id="KW-1185">Reference proteome</keyword>
<dbReference type="GO" id="GO:0005737">
    <property type="term" value="C:cytoplasm"/>
    <property type="evidence" value="ECO:0007669"/>
    <property type="project" value="UniProtKB-SubCell"/>
</dbReference>
<dbReference type="SUPFAM" id="SSF48452">
    <property type="entry name" value="TPR-like"/>
    <property type="match status" value="1"/>
</dbReference>
<evidence type="ECO:0000313" key="6">
    <source>
        <dbReference type="Proteomes" id="UP000001194"/>
    </source>
</evidence>
<dbReference type="HOGENOM" id="CLU_915481_0_0_1"/>
<evidence type="ECO:0000256" key="2">
    <source>
        <dbReference type="ARBA" id="ARBA00023242"/>
    </source>
</evidence>
<dbReference type="KEGG" id="lbc:LACBIDRAFT_302694"/>
<dbReference type="AlphaFoldDB" id="B0E436"/>
<evidence type="ECO:0000313" key="5">
    <source>
        <dbReference type="EMBL" id="EDQ98396.1"/>
    </source>
</evidence>
<organism evidence="6">
    <name type="scientific">Laccaria bicolor (strain S238N-H82 / ATCC MYA-4686)</name>
    <name type="common">Bicoloured deceiver</name>
    <name type="synonym">Laccaria laccata var. bicolor</name>
    <dbReference type="NCBI Taxonomy" id="486041"/>
    <lineage>
        <taxon>Eukaryota</taxon>
        <taxon>Fungi</taxon>
        <taxon>Dikarya</taxon>
        <taxon>Basidiomycota</taxon>
        <taxon>Agaricomycotina</taxon>
        <taxon>Agaricomycetes</taxon>
        <taxon>Agaricomycetidae</taxon>
        <taxon>Agaricales</taxon>
        <taxon>Agaricineae</taxon>
        <taxon>Hydnangiaceae</taxon>
        <taxon>Laccaria</taxon>
    </lineage>
</organism>
<dbReference type="EMBL" id="DS547302">
    <property type="protein sequence ID" value="EDQ98396.1"/>
    <property type="molecule type" value="Genomic_DNA"/>
</dbReference>
<dbReference type="InterPro" id="IPR045243">
    <property type="entry name" value="Rna14-like"/>
</dbReference>
<dbReference type="OrthoDB" id="3052012at2759"/>
<dbReference type="STRING" id="486041.B0E436"/>
<keyword evidence="1" id="KW-0677">Repeat</keyword>
<accession>B0E436</accession>
<dbReference type="GO" id="GO:0005634">
    <property type="term" value="C:nucleus"/>
    <property type="evidence" value="ECO:0007669"/>
    <property type="project" value="UniProtKB-SubCell"/>
</dbReference>
<dbReference type="InParanoid" id="B0E436"/>
<dbReference type="GeneID" id="6086610"/>
<dbReference type="Gene3D" id="1.25.40.1040">
    <property type="match status" value="1"/>
</dbReference>